<feature type="transmembrane region" description="Helical" evidence="1">
    <location>
        <begin position="224"/>
        <end position="244"/>
    </location>
</feature>
<evidence type="ECO:0000313" key="3">
    <source>
        <dbReference type="Proteomes" id="UP001200145"/>
    </source>
</evidence>
<feature type="transmembrane region" description="Helical" evidence="1">
    <location>
        <begin position="61"/>
        <end position="78"/>
    </location>
</feature>
<feature type="transmembrane region" description="Helical" evidence="1">
    <location>
        <begin position="37"/>
        <end position="55"/>
    </location>
</feature>
<dbReference type="Pfam" id="PF12811">
    <property type="entry name" value="BaxI_1"/>
    <property type="match status" value="1"/>
</dbReference>
<dbReference type="InterPro" id="IPR010539">
    <property type="entry name" value="BaxI_1-like"/>
</dbReference>
<keyword evidence="3" id="KW-1185">Reference proteome</keyword>
<evidence type="ECO:0000313" key="2">
    <source>
        <dbReference type="EMBL" id="MCF1713979.1"/>
    </source>
</evidence>
<dbReference type="Proteomes" id="UP001200145">
    <property type="component" value="Unassembled WGS sequence"/>
</dbReference>
<keyword evidence="1" id="KW-1133">Transmembrane helix</keyword>
<comment type="caution">
    <text evidence="2">The sequence shown here is derived from an EMBL/GenBank/DDBJ whole genome shotgun (WGS) entry which is preliminary data.</text>
</comment>
<evidence type="ECO:0000256" key="1">
    <source>
        <dbReference type="SAM" id="Phobius"/>
    </source>
</evidence>
<name>A0ABS9BGK1_9BACT</name>
<sequence length="251" mass="27406">MAIFKSGNPALSEKRFEASLTGAGTETMTERGTMNKFIFLFFLLMASALLTWKAHFEGVNVMPWVIGSAIVGLILVLVTSFRPQYGQYTVPAYGLVEGVFVGGISAIYADAFSEVAPGLVMQAVALTFGTVIAMYVLYRTGVIKATQRFKSIVFTATAGIAVFYLIALVLRLFGVELAFLHEGSLLGIGFSLFVVAIAALNLILDFDMIENGVKMGAPKYMEWFGAFGLMVTIIWLYIEILRLLSKLSSRD</sequence>
<dbReference type="EMBL" id="JAKEVY010000001">
    <property type="protein sequence ID" value="MCF1713979.1"/>
    <property type="molecule type" value="Genomic_DNA"/>
</dbReference>
<accession>A0ABS9BGK1</accession>
<reference evidence="2 3" key="1">
    <citation type="submission" date="2022-01" db="EMBL/GenBank/DDBJ databases">
        <title>Flavihumibacter sp. nov., isolated from sediment of a river.</title>
        <authorList>
            <person name="Liu H."/>
        </authorList>
    </citation>
    <scope>NUCLEOTIDE SEQUENCE [LARGE SCALE GENOMIC DNA]</scope>
    <source>
        <strain evidence="2 3">RY-1</strain>
    </source>
</reference>
<keyword evidence="1" id="KW-0812">Transmembrane</keyword>
<dbReference type="PIRSF" id="PIRSF009160">
    <property type="entry name" value="UCP009160"/>
    <property type="match status" value="1"/>
</dbReference>
<proteinExistence type="predicted"/>
<protein>
    <submittedName>
        <fullName evidence="2">Bax inhibitor-1/YccA family protein</fullName>
    </submittedName>
</protein>
<dbReference type="RefSeq" id="WP_234864506.1">
    <property type="nucleotide sequence ID" value="NZ_JAKEVY010000001.1"/>
</dbReference>
<feature type="transmembrane region" description="Helical" evidence="1">
    <location>
        <begin position="115"/>
        <end position="137"/>
    </location>
</feature>
<dbReference type="PANTHER" id="PTHR41282">
    <property type="entry name" value="CONSERVED TRANSMEMBRANE PROTEIN-RELATED"/>
    <property type="match status" value="1"/>
</dbReference>
<gene>
    <name evidence="2" type="ORF">L0U88_04950</name>
</gene>
<feature type="transmembrane region" description="Helical" evidence="1">
    <location>
        <begin position="185"/>
        <end position="204"/>
    </location>
</feature>
<feature type="transmembrane region" description="Helical" evidence="1">
    <location>
        <begin position="90"/>
        <end position="109"/>
    </location>
</feature>
<organism evidence="2 3">
    <name type="scientific">Flavihumibacter fluminis</name>
    <dbReference type="NCBI Taxonomy" id="2909236"/>
    <lineage>
        <taxon>Bacteria</taxon>
        <taxon>Pseudomonadati</taxon>
        <taxon>Bacteroidota</taxon>
        <taxon>Chitinophagia</taxon>
        <taxon>Chitinophagales</taxon>
        <taxon>Chitinophagaceae</taxon>
        <taxon>Flavihumibacter</taxon>
    </lineage>
</organism>
<keyword evidence="1" id="KW-0472">Membrane</keyword>
<dbReference type="PANTHER" id="PTHR41282:SF1">
    <property type="entry name" value="CONSERVED TRANSMEMBRANE PROTEIN-RELATED"/>
    <property type="match status" value="1"/>
</dbReference>
<feature type="transmembrane region" description="Helical" evidence="1">
    <location>
        <begin position="149"/>
        <end position="173"/>
    </location>
</feature>